<evidence type="ECO:0000256" key="3">
    <source>
        <dbReference type="ARBA" id="ARBA00023125"/>
    </source>
</evidence>
<dbReference type="GO" id="GO:0003677">
    <property type="term" value="F:DNA binding"/>
    <property type="evidence" value="ECO:0007669"/>
    <property type="project" value="UniProtKB-KW"/>
</dbReference>
<dbReference type="eggNOG" id="COG1191">
    <property type="taxonomic scope" value="Bacteria"/>
</dbReference>
<dbReference type="NCBIfam" id="NF005413">
    <property type="entry name" value="PRK06986.1"/>
    <property type="match status" value="1"/>
</dbReference>
<dbReference type="InterPro" id="IPR007627">
    <property type="entry name" value="RNA_pol_sigma70_r2"/>
</dbReference>
<dbReference type="PANTHER" id="PTHR30385:SF7">
    <property type="entry name" value="RNA POLYMERASE SIGMA FACTOR FLIA"/>
    <property type="match status" value="1"/>
</dbReference>
<dbReference type="GeneID" id="67182509"/>
<dbReference type="GO" id="GO:0006352">
    <property type="term" value="P:DNA-templated transcription initiation"/>
    <property type="evidence" value="ECO:0007669"/>
    <property type="project" value="InterPro"/>
</dbReference>
<evidence type="ECO:0000313" key="7">
    <source>
        <dbReference type="Proteomes" id="UP000006683"/>
    </source>
</evidence>
<evidence type="ECO:0000256" key="4">
    <source>
        <dbReference type="ARBA" id="ARBA00023163"/>
    </source>
</evidence>
<dbReference type="KEGG" id="fbl:Fbal_2297"/>
<dbReference type="AlphaFoldDB" id="E1SLD6"/>
<dbReference type="Gene3D" id="1.20.140.160">
    <property type="match status" value="1"/>
</dbReference>
<dbReference type="InterPro" id="IPR013324">
    <property type="entry name" value="RNA_pol_sigma_r3/r4-like"/>
</dbReference>
<proteinExistence type="predicted"/>
<dbReference type="PRINTS" id="PR00046">
    <property type="entry name" value="SIGMA70FCT"/>
</dbReference>
<evidence type="ECO:0000256" key="1">
    <source>
        <dbReference type="ARBA" id="ARBA00023015"/>
    </source>
</evidence>
<gene>
    <name evidence="6" type="ordered locus">Fbal_2297</name>
</gene>
<dbReference type="InterPro" id="IPR007630">
    <property type="entry name" value="RNA_pol_sigma70_r4"/>
</dbReference>
<dbReference type="InterPro" id="IPR000943">
    <property type="entry name" value="RNA_pol_sigma70"/>
</dbReference>
<reference evidence="6 7" key="1">
    <citation type="journal article" date="2010" name="Stand. Genomic Sci.">
        <title>Complete genome sequence of Ferrimonas balearica type strain (PAT).</title>
        <authorList>
            <person name="Nolan M."/>
            <person name="Sikorski J."/>
            <person name="Davenport K."/>
            <person name="Lucas S."/>
            <person name="Glavina Del Rio T."/>
            <person name="Tice H."/>
            <person name="Cheng J."/>
            <person name="Goodwin L."/>
            <person name="Pitluck S."/>
            <person name="Liolios K."/>
            <person name="Ivanova N."/>
            <person name="Mavromatis K."/>
            <person name="Ovchinnikova G."/>
            <person name="Pati A."/>
            <person name="Chen A."/>
            <person name="Palaniappan K."/>
            <person name="Land M."/>
            <person name="Hauser L."/>
            <person name="Chang Y."/>
            <person name="Jeffries C."/>
            <person name="Tapia R."/>
            <person name="Brettin T."/>
            <person name="Detter J."/>
            <person name="Han C."/>
            <person name="Yasawong M."/>
            <person name="Rohde M."/>
            <person name="Tindall B."/>
            <person name="Goker M."/>
            <person name="Woyke T."/>
            <person name="Bristow J."/>
            <person name="Eisen J."/>
            <person name="Markowitz V."/>
            <person name="Hugenholtz P."/>
            <person name="Kyrpides N."/>
            <person name="Klenk H."/>
            <person name="Lapidus A."/>
        </authorList>
    </citation>
    <scope>NUCLEOTIDE SEQUENCE [LARGE SCALE GENOMIC DNA]</scope>
    <source>
        <strain evidence="7">DSM 9799 / CCM 4581 / KCTC 23876 / PAT</strain>
    </source>
</reference>
<dbReference type="NCBIfam" id="TIGR02479">
    <property type="entry name" value="FliA_WhiG"/>
    <property type="match status" value="1"/>
</dbReference>
<feature type="domain" description="RNA polymerase sigma-70" evidence="5">
    <location>
        <begin position="205"/>
        <end position="231"/>
    </location>
</feature>
<organism evidence="6 7">
    <name type="scientific">Ferrimonas balearica (strain DSM 9799 / CCM 4581 / KCTC 23876 / PAT)</name>
    <dbReference type="NCBI Taxonomy" id="550540"/>
    <lineage>
        <taxon>Bacteria</taxon>
        <taxon>Pseudomonadati</taxon>
        <taxon>Pseudomonadota</taxon>
        <taxon>Gammaproteobacteria</taxon>
        <taxon>Alteromonadales</taxon>
        <taxon>Ferrimonadaceae</taxon>
        <taxon>Ferrimonas</taxon>
    </lineage>
</organism>
<dbReference type="GO" id="GO:0003899">
    <property type="term" value="F:DNA-directed RNA polymerase activity"/>
    <property type="evidence" value="ECO:0007669"/>
    <property type="project" value="InterPro"/>
</dbReference>
<dbReference type="InterPro" id="IPR013325">
    <property type="entry name" value="RNA_pol_sigma_r2"/>
</dbReference>
<keyword evidence="2" id="KW-0731">Sigma factor</keyword>
<dbReference type="SUPFAM" id="SSF88659">
    <property type="entry name" value="Sigma3 and sigma4 domains of RNA polymerase sigma factors"/>
    <property type="match status" value="2"/>
</dbReference>
<dbReference type="InterPro" id="IPR014284">
    <property type="entry name" value="RNA_pol_sigma-70_dom"/>
</dbReference>
<dbReference type="InterPro" id="IPR007624">
    <property type="entry name" value="RNA_pol_sigma70_r3"/>
</dbReference>
<name>E1SLD6_FERBD</name>
<dbReference type="Pfam" id="PF04542">
    <property type="entry name" value="Sigma70_r2"/>
    <property type="match status" value="1"/>
</dbReference>
<dbReference type="Gene3D" id="1.10.1740.10">
    <property type="match status" value="1"/>
</dbReference>
<evidence type="ECO:0000259" key="5">
    <source>
        <dbReference type="PROSITE" id="PS00716"/>
    </source>
</evidence>
<dbReference type="Proteomes" id="UP000006683">
    <property type="component" value="Chromosome"/>
</dbReference>
<dbReference type="GO" id="GO:0016987">
    <property type="term" value="F:sigma factor activity"/>
    <property type="evidence" value="ECO:0007669"/>
    <property type="project" value="UniProtKB-KW"/>
</dbReference>
<evidence type="ECO:0000313" key="6">
    <source>
        <dbReference type="EMBL" id="ADN76500.1"/>
    </source>
</evidence>
<dbReference type="CDD" id="cd06171">
    <property type="entry name" value="Sigma70_r4"/>
    <property type="match status" value="1"/>
</dbReference>
<dbReference type="NCBIfam" id="TIGR02937">
    <property type="entry name" value="sigma70-ECF"/>
    <property type="match status" value="1"/>
</dbReference>
<dbReference type="EMBL" id="CP002209">
    <property type="protein sequence ID" value="ADN76500.1"/>
    <property type="molecule type" value="Genomic_DNA"/>
</dbReference>
<dbReference type="RefSeq" id="WP_013345806.1">
    <property type="nucleotide sequence ID" value="NC_014541.1"/>
</dbReference>
<keyword evidence="7" id="KW-1185">Reference proteome</keyword>
<keyword evidence="3" id="KW-0238">DNA-binding</keyword>
<sequence length="242" mass="27973">MLQTEHAYQEPVATATGRAHDENHYLRQYLPLVKRAMGQLRSHCGPMMGPEDMEQIGLMALLDALRRYPGEPDNGFIAFASLRIRGAILDELRRQDWRPRQLRQQSHELNDTVRRLTRELGRPPHDQEVADALSLSLEQYRERLYASQAESLQSLDELLGAGASLEQEGNETERFQRHRTLASALGKLNQREQLVLSLYYQHELNLKEIALTLGLTESRICQLHKHAVKQLKAIYQDWEQDQ</sequence>
<dbReference type="SUPFAM" id="SSF88946">
    <property type="entry name" value="Sigma2 domain of RNA polymerase sigma factors"/>
    <property type="match status" value="1"/>
</dbReference>
<dbReference type="HOGENOM" id="CLU_014793_8_1_6"/>
<keyword evidence="1" id="KW-0805">Transcription regulation</keyword>
<dbReference type="Pfam" id="PF04545">
    <property type="entry name" value="Sigma70_r4"/>
    <property type="match status" value="1"/>
</dbReference>
<accession>E1SLD6</accession>
<protein>
    <submittedName>
        <fullName evidence="6">RNA polymerase, sigma 28 subunit, SigD/FliA/WhiG</fullName>
    </submittedName>
</protein>
<dbReference type="PROSITE" id="PS00716">
    <property type="entry name" value="SIGMA70_2"/>
    <property type="match status" value="1"/>
</dbReference>
<dbReference type="Pfam" id="PF04539">
    <property type="entry name" value="Sigma70_r3"/>
    <property type="match status" value="1"/>
</dbReference>
<evidence type="ECO:0000256" key="2">
    <source>
        <dbReference type="ARBA" id="ARBA00023082"/>
    </source>
</evidence>
<dbReference type="PANTHER" id="PTHR30385">
    <property type="entry name" value="SIGMA FACTOR F FLAGELLAR"/>
    <property type="match status" value="1"/>
</dbReference>
<dbReference type="OrthoDB" id="9799825at2"/>
<dbReference type="InterPro" id="IPR012845">
    <property type="entry name" value="RNA_pol_sigma_FliA_WhiG"/>
</dbReference>
<dbReference type="STRING" id="550540.Fbal_2297"/>
<keyword evidence="4" id="KW-0804">Transcription</keyword>